<dbReference type="AlphaFoldDB" id="A0A3Q8B0L4"/>
<accession>A0A3Q8B0L4</accession>
<keyword evidence="15 17" id="KW-0472">Membrane</keyword>
<feature type="transmembrane region" description="Helical" evidence="17">
    <location>
        <begin position="560"/>
        <end position="580"/>
    </location>
</feature>
<dbReference type="InterPro" id="IPR001750">
    <property type="entry name" value="ND/Mrp_TM"/>
</dbReference>
<comment type="catalytic activity">
    <reaction evidence="16 17">
        <text>a ubiquinone + NADH + 5 H(+)(in) = a ubiquinol + NAD(+) + 4 H(+)(out)</text>
        <dbReference type="Rhea" id="RHEA:29091"/>
        <dbReference type="Rhea" id="RHEA-COMP:9565"/>
        <dbReference type="Rhea" id="RHEA-COMP:9566"/>
        <dbReference type="ChEBI" id="CHEBI:15378"/>
        <dbReference type="ChEBI" id="CHEBI:16389"/>
        <dbReference type="ChEBI" id="CHEBI:17976"/>
        <dbReference type="ChEBI" id="CHEBI:57540"/>
        <dbReference type="ChEBI" id="CHEBI:57945"/>
        <dbReference type="EC" id="7.1.1.2"/>
    </reaction>
</comment>
<evidence type="ECO:0000256" key="7">
    <source>
        <dbReference type="ARBA" id="ARBA00022692"/>
    </source>
</evidence>
<dbReference type="PRINTS" id="PR01434">
    <property type="entry name" value="NADHDHGNASE5"/>
</dbReference>
<dbReference type="Pfam" id="PF00361">
    <property type="entry name" value="Proton_antipo_M"/>
    <property type="match status" value="1"/>
</dbReference>
<evidence type="ECO:0000256" key="17">
    <source>
        <dbReference type="RuleBase" id="RU003404"/>
    </source>
</evidence>
<evidence type="ECO:0000256" key="5">
    <source>
        <dbReference type="ARBA" id="ARBA00022448"/>
    </source>
</evidence>
<protein>
    <recommendedName>
        <fullName evidence="4 17">NADH-ubiquinone oxidoreductase chain 5</fullName>
        <ecNumber evidence="3 17">7.1.1.2</ecNumber>
    </recommendedName>
</protein>
<keyword evidence="14 17" id="KW-0496">Mitochondrion</keyword>
<feature type="transmembrane region" description="Helical" evidence="17">
    <location>
        <begin position="490"/>
        <end position="514"/>
    </location>
</feature>
<dbReference type="PANTHER" id="PTHR42829:SF2">
    <property type="entry name" value="NADH-UBIQUINONE OXIDOREDUCTASE CHAIN 5"/>
    <property type="match status" value="1"/>
</dbReference>
<evidence type="ECO:0000256" key="3">
    <source>
        <dbReference type="ARBA" id="ARBA00012944"/>
    </source>
</evidence>
<feature type="transmembrane region" description="Helical" evidence="17">
    <location>
        <begin position="534"/>
        <end position="553"/>
    </location>
</feature>
<evidence type="ECO:0000256" key="6">
    <source>
        <dbReference type="ARBA" id="ARBA00022660"/>
    </source>
</evidence>
<name>A0A3Q8B0L4_9EUCA</name>
<evidence type="ECO:0000256" key="1">
    <source>
        <dbReference type="ARBA" id="ARBA00003257"/>
    </source>
</evidence>
<feature type="transmembrane region" description="Helical" evidence="17">
    <location>
        <begin position="12"/>
        <end position="33"/>
    </location>
</feature>
<evidence type="ECO:0000256" key="16">
    <source>
        <dbReference type="ARBA" id="ARBA00049551"/>
    </source>
</evidence>
<dbReference type="EC" id="7.1.1.2" evidence="3 17"/>
<keyword evidence="8" id="KW-0999">Mitochondrion inner membrane</keyword>
<dbReference type="PANTHER" id="PTHR42829">
    <property type="entry name" value="NADH-UBIQUINONE OXIDOREDUCTASE CHAIN 5"/>
    <property type="match status" value="1"/>
</dbReference>
<feature type="transmembrane region" description="Helical" evidence="17">
    <location>
        <begin position="184"/>
        <end position="207"/>
    </location>
</feature>
<feature type="transmembrane region" description="Helical" evidence="17">
    <location>
        <begin position="458"/>
        <end position="478"/>
    </location>
</feature>
<gene>
    <name evidence="21" type="primary">nad5</name>
</gene>
<feature type="transmembrane region" description="Helical" evidence="17">
    <location>
        <begin position="382"/>
        <end position="401"/>
    </location>
</feature>
<keyword evidence="6" id="KW-0679">Respiratory chain</keyword>
<evidence type="ECO:0000256" key="8">
    <source>
        <dbReference type="ARBA" id="ARBA00022792"/>
    </source>
</evidence>
<evidence type="ECO:0000256" key="12">
    <source>
        <dbReference type="ARBA" id="ARBA00023027"/>
    </source>
</evidence>
<evidence type="ECO:0000256" key="13">
    <source>
        <dbReference type="ARBA" id="ARBA00023075"/>
    </source>
</evidence>
<evidence type="ECO:0000259" key="19">
    <source>
        <dbReference type="Pfam" id="PF00662"/>
    </source>
</evidence>
<dbReference type="GO" id="GO:0015990">
    <property type="term" value="P:electron transport coupled proton transport"/>
    <property type="evidence" value="ECO:0007669"/>
    <property type="project" value="TreeGrafter"/>
</dbReference>
<dbReference type="PRINTS" id="PR01435">
    <property type="entry name" value="NPOXDRDTASE5"/>
</dbReference>
<feature type="transmembrane region" description="Helical" evidence="17">
    <location>
        <begin position="154"/>
        <end position="178"/>
    </location>
</feature>
<feature type="transmembrane region" description="Helical" evidence="17">
    <location>
        <begin position="115"/>
        <end position="133"/>
    </location>
</feature>
<keyword evidence="10" id="KW-0249">Electron transport</keyword>
<keyword evidence="11 17" id="KW-1133">Transmembrane helix</keyword>
<keyword evidence="5 17" id="KW-0813">Transport</keyword>
<organism evidence="21">
    <name type="scientific">Gastroptychus rogeri</name>
    <dbReference type="NCBI Taxonomy" id="989316"/>
    <lineage>
        <taxon>Eukaryota</taxon>
        <taxon>Metazoa</taxon>
        <taxon>Ecdysozoa</taxon>
        <taxon>Arthropoda</taxon>
        <taxon>Crustacea</taxon>
        <taxon>Multicrustacea</taxon>
        <taxon>Malacostraca</taxon>
        <taxon>Eumalacostraca</taxon>
        <taxon>Eucarida</taxon>
        <taxon>Decapoda</taxon>
        <taxon>Pleocyemata</taxon>
        <taxon>Anomura</taxon>
        <taxon>Chirostyloidea</taxon>
        <taxon>Chirostylidae</taxon>
        <taxon>Gastroptychus</taxon>
    </lineage>
</organism>
<reference evidence="21" key="1">
    <citation type="journal article" date="2018" name="Mol. Phylogenet. Evol.">
        <title>ORDER within the chaos: Insights into phylogenetic relationships within the Anomura (Crustacea: Decapoda) from mitochondrial sequences and gene order rearrangements.</title>
        <authorList>
            <person name="Tan M.H."/>
            <person name="Gan H.M."/>
            <person name="Lee Y.P."/>
            <person name="Linton S."/>
            <person name="Grandjean F."/>
            <person name="Bartholomei-Santos M.L."/>
            <person name="Miller A.D."/>
            <person name="Austin C.M."/>
        </authorList>
    </citation>
    <scope>NUCLEOTIDE SEQUENCE</scope>
</reference>
<comment type="function">
    <text evidence="1">Core subunit of the mitochondrial membrane respiratory chain NADH dehydrogenase (Complex I) that is believed to belong to the minimal assembly required for catalysis. Complex I functions in the transfer of electrons from NADH to the respiratory chain. The immediate electron acceptor for the enzyme is believed to be ubiquinone.</text>
</comment>
<keyword evidence="12 17" id="KW-0520">NAD</keyword>
<feature type="domain" description="NADH-Ubiquinone oxidoreductase (complex I) chain 5 N-terminal" evidence="19">
    <location>
        <begin position="44"/>
        <end position="92"/>
    </location>
</feature>
<comment type="function">
    <text evidence="17">Core subunit of the mitochondrial membrane respiratory chain NADH dehydrogenase (Complex I) which catalyzes electron transfer from NADH through the respiratory chain, using ubiquinone as an electron acceptor. Essential for the catalytic activity and assembly of complex I.</text>
</comment>
<dbReference type="InterPro" id="IPR010934">
    <property type="entry name" value="NADH_DH_su5_C"/>
</dbReference>
<feature type="domain" description="NADH:quinone oxidoreductase/Mrp antiporter transmembrane" evidence="18">
    <location>
        <begin position="109"/>
        <end position="391"/>
    </location>
</feature>
<evidence type="ECO:0000256" key="11">
    <source>
        <dbReference type="ARBA" id="ARBA00022989"/>
    </source>
</evidence>
<evidence type="ECO:0000256" key="15">
    <source>
        <dbReference type="ARBA" id="ARBA00023136"/>
    </source>
</evidence>
<dbReference type="Pfam" id="PF00662">
    <property type="entry name" value="Proton_antipo_N"/>
    <property type="match status" value="1"/>
</dbReference>
<dbReference type="InterPro" id="IPR003945">
    <property type="entry name" value="NU5C-like"/>
</dbReference>
<dbReference type="GO" id="GO:0003954">
    <property type="term" value="F:NADH dehydrogenase activity"/>
    <property type="evidence" value="ECO:0007669"/>
    <property type="project" value="TreeGrafter"/>
</dbReference>
<feature type="transmembrane region" description="Helical" evidence="17">
    <location>
        <begin position="249"/>
        <end position="267"/>
    </location>
</feature>
<evidence type="ECO:0000259" key="18">
    <source>
        <dbReference type="Pfam" id="PF00361"/>
    </source>
</evidence>
<evidence type="ECO:0000259" key="20">
    <source>
        <dbReference type="Pfam" id="PF06455"/>
    </source>
</evidence>
<feature type="transmembrane region" description="Helical" evidence="17">
    <location>
        <begin position="274"/>
        <end position="292"/>
    </location>
</feature>
<feature type="transmembrane region" description="Helical" evidence="17">
    <location>
        <begin position="422"/>
        <end position="446"/>
    </location>
</feature>
<sequence>MMIGRLSLSFLSMLFLSVMSLICMLISMFFLILEKTFIIEWELLSMNSTNILVTYIFDWMSLMFLSFVLFISSMVLYYSGEYMKSDYNVNRFIYLVLAFVLSMAVLIISPNLISILLGWDGLGLISYILVIYYQNEKSANAGMLTVLSNRVGDIAILLSIGLMFCLGSWNFNFYVFYLSDDKMLLFKIMIMLAALTKSAQIPFSAWLPAAMAAPTPVSALVHSSTLVTAGVYLMIRFSPMLENSQVKTMLLLVSCLTMFMSGLGANFEYDLKKIIALSTLSQLGVMLSILSLGFMDLAFFHLLMHALFKALLFMCAGVMIHNLNEYQDIRLMGGITKMMPLTSTCLNLSNLALCGFPFLAGFYSKDLILEVAYMSNINMISFLFYVMATGLTVSYSFRLVYYTLSGDFNLNNYSALNDNSFVMLNPMVLMSTIIIFSGAISAWVIMPDVYMICMSLQIKLLTIMVSVVGFILGYFLNVMSLSGVLNSFKFYTPVLFMGSMWFLPVISTLNPSWFSLKKGGLDISLGEKGWSEMVGGQGVFTFMVINMNSWTIYHFNNISLYMKIFLMIMLTFTVFIVFFYNNFV</sequence>
<feature type="domain" description="NADH dehydrogenase subunit 5 C-terminal" evidence="20">
    <location>
        <begin position="395"/>
        <end position="575"/>
    </location>
</feature>
<dbReference type="InterPro" id="IPR001516">
    <property type="entry name" value="Proton_antipo_N"/>
</dbReference>
<keyword evidence="9" id="KW-1278">Translocase</keyword>
<dbReference type="EMBL" id="KY352238">
    <property type="protein sequence ID" value="ASS30670.1"/>
    <property type="molecule type" value="Genomic_DNA"/>
</dbReference>
<feature type="transmembrane region" description="Helical" evidence="17">
    <location>
        <begin position="341"/>
        <end position="362"/>
    </location>
</feature>
<evidence type="ECO:0000313" key="21">
    <source>
        <dbReference type="EMBL" id="ASS30670.1"/>
    </source>
</evidence>
<keyword evidence="13 17" id="KW-0830">Ubiquinone</keyword>
<evidence type="ECO:0000256" key="9">
    <source>
        <dbReference type="ARBA" id="ARBA00022967"/>
    </source>
</evidence>
<feature type="transmembrane region" description="Helical" evidence="17">
    <location>
        <begin position="298"/>
        <end position="320"/>
    </location>
</feature>
<feature type="transmembrane region" description="Helical" evidence="17">
    <location>
        <begin position="219"/>
        <end position="237"/>
    </location>
</feature>
<feature type="transmembrane region" description="Helical" evidence="17">
    <location>
        <begin position="92"/>
        <end position="109"/>
    </location>
</feature>
<comment type="subcellular location">
    <subcellularLocation>
        <location evidence="2">Mitochondrion inner membrane</location>
        <topology evidence="2">Multi-pass membrane protein</topology>
    </subcellularLocation>
</comment>
<feature type="transmembrane region" description="Helical" evidence="17">
    <location>
        <begin position="53"/>
        <end position="80"/>
    </location>
</feature>
<geneLocation type="mitochondrion" evidence="21"/>
<comment type="similarity">
    <text evidence="17">Belongs to the complex I subunit 5 family.</text>
</comment>
<proteinExistence type="inferred from homology"/>
<dbReference type="GO" id="GO:0042773">
    <property type="term" value="P:ATP synthesis coupled electron transport"/>
    <property type="evidence" value="ECO:0007669"/>
    <property type="project" value="InterPro"/>
</dbReference>
<evidence type="ECO:0000256" key="2">
    <source>
        <dbReference type="ARBA" id="ARBA00004448"/>
    </source>
</evidence>
<dbReference type="Pfam" id="PF06455">
    <property type="entry name" value="NADH5_C"/>
    <property type="match status" value="1"/>
</dbReference>
<evidence type="ECO:0000256" key="10">
    <source>
        <dbReference type="ARBA" id="ARBA00022982"/>
    </source>
</evidence>
<evidence type="ECO:0000256" key="4">
    <source>
        <dbReference type="ARBA" id="ARBA00021096"/>
    </source>
</evidence>
<keyword evidence="7 17" id="KW-0812">Transmembrane</keyword>
<dbReference type="GO" id="GO:0005743">
    <property type="term" value="C:mitochondrial inner membrane"/>
    <property type="evidence" value="ECO:0007669"/>
    <property type="project" value="UniProtKB-SubCell"/>
</dbReference>
<evidence type="ECO:0000256" key="14">
    <source>
        <dbReference type="ARBA" id="ARBA00023128"/>
    </source>
</evidence>
<dbReference type="GO" id="GO:0008137">
    <property type="term" value="F:NADH dehydrogenase (ubiquinone) activity"/>
    <property type="evidence" value="ECO:0007669"/>
    <property type="project" value="UniProtKB-EC"/>
</dbReference>